<proteinExistence type="predicted"/>
<feature type="transmembrane region" description="Helical" evidence="5">
    <location>
        <begin position="207"/>
        <end position="227"/>
    </location>
</feature>
<feature type="transmembrane region" description="Helical" evidence="5">
    <location>
        <begin position="329"/>
        <end position="349"/>
    </location>
</feature>
<evidence type="ECO:0000256" key="2">
    <source>
        <dbReference type="ARBA" id="ARBA00022692"/>
    </source>
</evidence>
<feature type="transmembrane region" description="Helical" evidence="5">
    <location>
        <begin position="103"/>
        <end position="126"/>
    </location>
</feature>
<gene>
    <name evidence="7" type="ORF">A2209_04610</name>
</gene>
<keyword evidence="3 5" id="KW-1133">Transmembrane helix</keyword>
<name>A0A1F7KAR7_9BACT</name>
<accession>A0A1F7KAR7</accession>
<dbReference type="GO" id="GO:0016020">
    <property type="term" value="C:membrane"/>
    <property type="evidence" value="ECO:0007669"/>
    <property type="project" value="UniProtKB-SubCell"/>
</dbReference>
<dbReference type="Pfam" id="PF01490">
    <property type="entry name" value="Aa_trans"/>
    <property type="match status" value="1"/>
</dbReference>
<dbReference type="EMBL" id="MGBG01000013">
    <property type="protein sequence ID" value="OGK64946.1"/>
    <property type="molecule type" value="Genomic_DNA"/>
</dbReference>
<evidence type="ECO:0000256" key="4">
    <source>
        <dbReference type="ARBA" id="ARBA00023136"/>
    </source>
</evidence>
<evidence type="ECO:0000256" key="5">
    <source>
        <dbReference type="SAM" id="Phobius"/>
    </source>
</evidence>
<evidence type="ECO:0000313" key="8">
    <source>
        <dbReference type="Proteomes" id="UP000178450"/>
    </source>
</evidence>
<feature type="transmembrane region" description="Helical" evidence="5">
    <location>
        <begin position="76"/>
        <end position="97"/>
    </location>
</feature>
<keyword evidence="4 5" id="KW-0472">Membrane</keyword>
<evidence type="ECO:0000259" key="6">
    <source>
        <dbReference type="Pfam" id="PF01490"/>
    </source>
</evidence>
<dbReference type="Proteomes" id="UP000178450">
    <property type="component" value="Unassembled WGS sequence"/>
</dbReference>
<protein>
    <recommendedName>
        <fullName evidence="6">Amino acid transporter transmembrane domain-containing protein</fullName>
    </recommendedName>
</protein>
<comment type="caution">
    <text evidence="7">The sequence shown here is derived from an EMBL/GenBank/DDBJ whole genome shotgun (WGS) entry which is preliminary data.</text>
</comment>
<feature type="transmembrane region" description="Helical" evidence="5">
    <location>
        <begin position="233"/>
        <end position="256"/>
    </location>
</feature>
<dbReference type="AlphaFoldDB" id="A0A1F7KAR7"/>
<feature type="transmembrane region" description="Helical" evidence="5">
    <location>
        <begin position="133"/>
        <end position="156"/>
    </location>
</feature>
<dbReference type="Gene3D" id="1.20.1740.10">
    <property type="entry name" value="Amino acid/polyamine transporter I"/>
    <property type="match status" value="1"/>
</dbReference>
<sequence>MHNLFLLLGTIIGAGIFSLPIALSKSSFLVFAILTVLLAYIMAKVNWFYRQIVTSTKERHQLGGYVAKILGPKWSFVAIIFLLLSTVGALLAYLILAGQFISAITPLTTVQGSWLFYGAMFLMLYFGGRHLEALDIFMTVVKVTLLTVVIVVTFSWSGILNSLSYISSAFNLKNVLLAYGSVLFALTGYSIVPELKNLPGQKRSINLAQIISAGFYLLFGLNLMFYVKDSRFVFAPGVTMILFNLTGFFAVLTPYLMLSWVCYDLFDKDLGFAKKEALLMTLILPLLFYLMGMHDFMTVISVSGGVFLGGIAILIAQMYKTKFPGQQTLLVNSIQLVFGLGALAEIVSLF</sequence>
<keyword evidence="2 5" id="KW-0812">Transmembrane</keyword>
<feature type="transmembrane region" description="Helical" evidence="5">
    <location>
        <begin position="299"/>
        <end position="317"/>
    </location>
</feature>
<evidence type="ECO:0000313" key="7">
    <source>
        <dbReference type="EMBL" id="OGK64946.1"/>
    </source>
</evidence>
<comment type="subcellular location">
    <subcellularLocation>
        <location evidence="1">Membrane</location>
    </subcellularLocation>
</comment>
<feature type="domain" description="Amino acid transporter transmembrane" evidence="6">
    <location>
        <begin position="4"/>
        <end position="221"/>
    </location>
</feature>
<evidence type="ECO:0000256" key="1">
    <source>
        <dbReference type="ARBA" id="ARBA00004370"/>
    </source>
</evidence>
<evidence type="ECO:0000256" key="3">
    <source>
        <dbReference type="ARBA" id="ARBA00022989"/>
    </source>
</evidence>
<feature type="transmembrane region" description="Helical" evidence="5">
    <location>
        <begin position="277"/>
        <end position="293"/>
    </location>
</feature>
<reference evidence="7 8" key="1">
    <citation type="journal article" date="2016" name="Nat. Commun.">
        <title>Thousands of microbial genomes shed light on interconnected biogeochemical processes in an aquifer system.</title>
        <authorList>
            <person name="Anantharaman K."/>
            <person name="Brown C.T."/>
            <person name="Hug L.A."/>
            <person name="Sharon I."/>
            <person name="Castelle C.J."/>
            <person name="Probst A.J."/>
            <person name="Thomas B.C."/>
            <person name="Singh A."/>
            <person name="Wilkins M.J."/>
            <person name="Karaoz U."/>
            <person name="Brodie E.L."/>
            <person name="Williams K.H."/>
            <person name="Hubbard S.S."/>
            <person name="Banfield J.F."/>
        </authorList>
    </citation>
    <scope>NUCLEOTIDE SEQUENCE [LARGE SCALE GENOMIC DNA]</scope>
</reference>
<dbReference type="InterPro" id="IPR013057">
    <property type="entry name" value="AA_transpt_TM"/>
</dbReference>
<feature type="transmembrane region" description="Helical" evidence="5">
    <location>
        <begin position="176"/>
        <end position="195"/>
    </location>
</feature>
<feature type="transmembrane region" description="Helical" evidence="5">
    <location>
        <begin position="28"/>
        <end position="49"/>
    </location>
</feature>
<organism evidence="7 8">
    <name type="scientific">Candidatus Roizmanbacteria bacterium RIFOXYA1_FULL_41_12</name>
    <dbReference type="NCBI Taxonomy" id="1802082"/>
    <lineage>
        <taxon>Bacteria</taxon>
        <taxon>Candidatus Roizmaniibacteriota</taxon>
    </lineage>
</organism>